<comment type="caution">
    <text evidence="2">The sequence shown here is derived from an EMBL/GenBank/DDBJ whole genome shotgun (WGS) entry which is preliminary data.</text>
</comment>
<dbReference type="AlphaFoldDB" id="A0A2A5AGL2"/>
<feature type="non-terminal residue" evidence="2">
    <location>
        <position position="120"/>
    </location>
</feature>
<evidence type="ECO:0000313" key="3">
    <source>
        <dbReference type="Proteomes" id="UP000218327"/>
    </source>
</evidence>
<organism evidence="2 3">
    <name type="scientific">SAR86 cluster bacterium</name>
    <dbReference type="NCBI Taxonomy" id="2030880"/>
    <lineage>
        <taxon>Bacteria</taxon>
        <taxon>Pseudomonadati</taxon>
        <taxon>Pseudomonadota</taxon>
        <taxon>Gammaproteobacteria</taxon>
        <taxon>SAR86 cluster</taxon>
    </lineage>
</organism>
<evidence type="ECO:0000256" key="1">
    <source>
        <dbReference type="SAM" id="SignalP"/>
    </source>
</evidence>
<name>A0A2A5AGL2_9GAMM</name>
<sequence>MNTGKTIRFSRASRLRSPSMSLSLLLCFALAALSPELRAQTSNVQAMQELVQRWIVIEHQETALVTNWQQQQQILQQRLQLLGEEKNQLNAILSDNSSDSDTVNQRRLSLLELQNTMEND</sequence>
<feature type="signal peptide" evidence="1">
    <location>
        <begin position="1"/>
        <end position="39"/>
    </location>
</feature>
<reference evidence="3" key="1">
    <citation type="submission" date="2017-08" db="EMBL/GenBank/DDBJ databases">
        <title>A dynamic microbial community with high functional redundancy inhabits the cold, oxic subseafloor aquifer.</title>
        <authorList>
            <person name="Tully B.J."/>
            <person name="Wheat C.G."/>
            <person name="Glazer B.T."/>
            <person name="Huber J.A."/>
        </authorList>
    </citation>
    <scope>NUCLEOTIDE SEQUENCE [LARGE SCALE GENOMIC DNA]</scope>
</reference>
<evidence type="ECO:0000313" key="2">
    <source>
        <dbReference type="EMBL" id="PCJ18467.1"/>
    </source>
</evidence>
<protein>
    <recommendedName>
        <fullName evidence="4">YbgF trimerisation domain-containing protein</fullName>
    </recommendedName>
</protein>
<keyword evidence="1" id="KW-0732">Signal</keyword>
<gene>
    <name evidence="2" type="ORF">COA96_16660</name>
</gene>
<feature type="chain" id="PRO_5013173095" description="YbgF trimerisation domain-containing protein" evidence="1">
    <location>
        <begin position="40"/>
        <end position="120"/>
    </location>
</feature>
<accession>A0A2A5AGL2</accession>
<evidence type="ECO:0008006" key="4">
    <source>
        <dbReference type="Google" id="ProtNLM"/>
    </source>
</evidence>
<dbReference type="Proteomes" id="UP000218327">
    <property type="component" value="Unassembled WGS sequence"/>
</dbReference>
<dbReference type="EMBL" id="NVVJ01000100">
    <property type="protein sequence ID" value="PCJ18467.1"/>
    <property type="molecule type" value="Genomic_DNA"/>
</dbReference>
<proteinExistence type="predicted"/>